<keyword evidence="1" id="KW-0812">Transmembrane</keyword>
<organism evidence="2 3">
    <name type="scientific">Thermoproteus tenax (strain ATCC 35583 / DSM 2078 / JCM 9277 / NBRC 100435 / Kra 1)</name>
    <dbReference type="NCBI Taxonomy" id="768679"/>
    <lineage>
        <taxon>Archaea</taxon>
        <taxon>Thermoproteota</taxon>
        <taxon>Thermoprotei</taxon>
        <taxon>Thermoproteales</taxon>
        <taxon>Thermoproteaceae</taxon>
        <taxon>Thermoproteus</taxon>
    </lineage>
</organism>
<dbReference type="eggNOG" id="arCOG05556">
    <property type="taxonomic scope" value="Archaea"/>
</dbReference>
<keyword evidence="1" id="KW-1133">Transmembrane helix</keyword>
<keyword evidence="3" id="KW-1185">Reference proteome</keyword>
<dbReference type="KEGG" id="ttn:TTX_0149"/>
<dbReference type="PATRIC" id="fig|768679.9.peg.154"/>
<keyword evidence="1" id="KW-0472">Membrane</keyword>
<dbReference type="Proteomes" id="UP000002654">
    <property type="component" value="Chromosome"/>
</dbReference>
<reference evidence="2 3" key="1">
    <citation type="journal article" date="2011" name="PLoS ONE">
        <title>The complete genome sequence of Thermoproteus tenax: a physiologically versatile member of the Crenarchaeota.</title>
        <authorList>
            <person name="Siebers B."/>
            <person name="Zaparty M."/>
            <person name="Raddatz G."/>
            <person name="Tjaden B."/>
            <person name="Albers S.V."/>
            <person name="Bell S.D."/>
            <person name="Blombach F."/>
            <person name="Kletzin A."/>
            <person name="Kyrpides N."/>
            <person name="Lanz C."/>
            <person name="Plagens A."/>
            <person name="Rampp M."/>
            <person name="Rosinus A."/>
            <person name="von Jan M."/>
            <person name="Makarova K.S."/>
            <person name="Klenk H.P."/>
            <person name="Schuster S.C."/>
            <person name="Hensel R."/>
        </authorList>
    </citation>
    <scope>NUCLEOTIDE SEQUENCE [LARGE SCALE GENOMIC DNA]</scope>
    <source>
        <strain evidence="3">ATCC 35583 / DSM 2078 / JCM 9277 / NBRC 100435 / Kra 1</strain>
    </source>
</reference>
<protein>
    <submittedName>
        <fullName evidence="2">Uncharacterized protein</fullName>
    </submittedName>
</protein>
<dbReference type="HOGENOM" id="CLU_2115606_0_0_2"/>
<gene>
    <name evidence="2" type="ordered locus">TTX_0149</name>
</gene>
<evidence type="ECO:0000256" key="1">
    <source>
        <dbReference type="SAM" id="Phobius"/>
    </source>
</evidence>
<accession>G4RMJ5</accession>
<feature type="transmembrane region" description="Helical" evidence="1">
    <location>
        <begin position="12"/>
        <end position="33"/>
    </location>
</feature>
<proteinExistence type="predicted"/>
<dbReference type="PaxDb" id="768679-TTX_0149"/>
<evidence type="ECO:0000313" key="3">
    <source>
        <dbReference type="Proteomes" id="UP000002654"/>
    </source>
</evidence>
<evidence type="ECO:0000313" key="2">
    <source>
        <dbReference type="EMBL" id="CCC80826.1"/>
    </source>
</evidence>
<name>G4RMJ5_THETK</name>
<sequence length="129" mass="14289">MGETNIFSRVKQYVRIFLALSVAIVLYLMLAYHVALQDLALMGRLALLGAAAGFGLAVSLIPVAGPTLYSQVLSVVEGTLGLALPPLIYTVAVWLSWALTTMSTTFLTMYFIQLKRYIAKRAFRFLLLW</sequence>
<dbReference type="AlphaFoldDB" id="G4RMJ5"/>
<feature type="transmembrane region" description="Helical" evidence="1">
    <location>
        <begin position="45"/>
        <end position="67"/>
    </location>
</feature>
<dbReference type="EMBL" id="FN869859">
    <property type="protein sequence ID" value="CCC80826.1"/>
    <property type="molecule type" value="Genomic_DNA"/>
</dbReference>
<feature type="transmembrane region" description="Helical" evidence="1">
    <location>
        <begin position="87"/>
        <end position="112"/>
    </location>
</feature>